<dbReference type="RefSeq" id="WP_072831198.1">
    <property type="nucleotide sequence ID" value="NZ_FQXP01000004.1"/>
</dbReference>
<dbReference type="Proteomes" id="UP000184526">
    <property type="component" value="Unassembled WGS sequence"/>
</dbReference>
<evidence type="ECO:0000256" key="2">
    <source>
        <dbReference type="ARBA" id="ARBA00025626"/>
    </source>
</evidence>
<accession>A0A1M5VH07</accession>
<evidence type="ECO:0000313" key="3">
    <source>
        <dbReference type="EMBL" id="SHH74465.1"/>
    </source>
</evidence>
<gene>
    <name evidence="3" type="ORF">SAMN02745196_01292</name>
</gene>
<dbReference type="STRING" id="1121306.SAMN02745196_01292"/>
<dbReference type="OrthoDB" id="9781560at2"/>
<keyword evidence="4" id="KW-1185">Reference proteome</keyword>
<evidence type="ECO:0000256" key="1">
    <source>
        <dbReference type="ARBA" id="ARBA00023118"/>
    </source>
</evidence>
<protein>
    <submittedName>
        <fullName evidence="3">CRISPR-associated protein Cas7/Cst2/DevR, subtype I-B/TNEAP</fullName>
    </submittedName>
</protein>
<dbReference type="NCBIfam" id="TIGR01875">
    <property type="entry name" value="cas_MJ0381"/>
    <property type="match status" value="1"/>
</dbReference>
<keyword evidence="1" id="KW-0051">Antiviral defense</keyword>
<reference evidence="3 4" key="1">
    <citation type="submission" date="2016-11" db="EMBL/GenBank/DDBJ databases">
        <authorList>
            <person name="Jaros S."/>
            <person name="Januszkiewicz K."/>
            <person name="Wedrychowicz H."/>
        </authorList>
    </citation>
    <scope>NUCLEOTIDE SEQUENCE [LARGE SCALE GENOMIC DNA]</scope>
    <source>
        <strain evidence="3 4">DSM 3089</strain>
    </source>
</reference>
<dbReference type="InterPro" id="IPR010154">
    <property type="entry name" value="CRISPR-assoc_Cas7/Cst2/DevR"/>
</dbReference>
<organism evidence="3 4">
    <name type="scientific">Clostridium collagenovorans DSM 3089</name>
    <dbReference type="NCBI Taxonomy" id="1121306"/>
    <lineage>
        <taxon>Bacteria</taxon>
        <taxon>Bacillati</taxon>
        <taxon>Bacillota</taxon>
        <taxon>Clostridia</taxon>
        <taxon>Eubacteriales</taxon>
        <taxon>Clostridiaceae</taxon>
        <taxon>Clostridium</taxon>
    </lineage>
</organism>
<sequence length="335" mass="38730">MSSRVKCITLTILTESPVPLSYDQGYGNYTPIKKEQYKNKIHAKTSVSTFTYDLRRMLHQNYGWTLSNIVLNKNSKGEVTNLYAHSKSIESVDEYGLESDVFGYFVPAKGKGSLTKVSPLRVIPFRSLNPYKNTTQLITNKGFLENEFKRSYYDNSGKEILRDSKFPMTQALAVEEVMADYYVYTVTLELDRIGVIEVQDGKLLLPEERKYMNKKIREKAVRDILDALTIFTRNIKHSSVLLKPLIVIGGAFDKVVPFFWDDIIYNNEDNSIDLTAAVDTIESYDLEKEDVIFAVDKRVNIFGEYNYKIDDYPIRKIKELGSRLEIKEDNMWYLT</sequence>
<comment type="function">
    <text evidence="2">CRISPR (clustered regularly interspaced short palindromic repeat) is an adaptive immune system that provides protection against mobile genetic elements (viruses, transposable elements and conjugative plasmids). CRISPR clusters contain spacers, sequences complementary to antecedent mobile elements, and target invading nucleic acids. CRISPR clusters are transcribed and processed into CRISPR RNA (crRNA).</text>
</comment>
<name>A0A1M5VH07_9CLOT</name>
<proteinExistence type="predicted"/>
<dbReference type="GO" id="GO:0051607">
    <property type="term" value="P:defense response to virus"/>
    <property type="evidence" value="ECO:0007669"/>
    <property type="project" value="UniProtKB-KW"/>
</dbReference>
<dbReference type="EMBL" id="FQXP01000004">
    <property type="protein sequence ID" value="SHH74465.1"/>
    <property type="molecule type" value="Genomic_DNA"/>
</dbReference>
<dbReference type="AlphaFoldDB" id="A0A1M5VH07"/>
<evidence type="ECO:0000313" key="4">
    <source>
        <dbReference type="Proteomes" id="UP000184526"/>
    </source>
</evidence>